<dbReference type="EMBL" id="AJ248284">
    <property type="protein sequence ID" value="CAB49510.1"/>
    <property type="molecule type" value="Genomic_DNA"/>
</dbReference>
<evidence type="ECO:0000256" key="4">
    <source>
        <dbReference type="ARBA" id="ARBA00022989"/>
    </source>
</evidence>
<comment type="similarity">
    <text evidence="2">Belongs to the autoinducer-2 exporter (AI-2E) (TC 2.A.86) family.</text>
</comment>
<dbReference type="HOGENOM" id="CLU_041771_2_0_2"/>
<dbReference type="PIR" id="G75178">
    <property type="entry name" value="G75178"/>
</dbReference>
<evidence type="ECO:0000256" key="2">
    <source>
        <dbReference type="ARBA" id="ARBA00009773"/>
    </source>
</evidence>
<proteinExistence type="inferred from homology"/>
<protein>
    <submittedName>
        <fullName evidence="7">Permease</fullName>
    </submittedName>
</protein>
<evidence type="ECO:0000313" key="8">
    <source>
        <dbReference type="Proteomes" id="UP000000810"/>
    </source>
</evidence>
<reference evidence="7 8" key="1">
    <citation type="journal article" date="2003" name="Mol. Microbiol.">
        <title>An integrated analysis of the genome of the hyperthermophilic archaeon Pyrococcus abyssi.</title>
        <authorList>
            <person name="Cohen G."/>
            <person name="Barbe V."/>
            <person name="Flament D."/>
            <person name="Galperin M."/>
            <person name="Heilig R."/>
            <person name="Ripp R."/>
            <person name="Lecompte O."/>
            <person name="Prieur D."/>
            <person name="Poch O."/>
            <person name="Quellerou J."/>
            <person name="Thierry J.C."/>
            <person name="Van der Oost J."/>
            <person name="Weissenbach J."/>
            <person name="Zivanovic Y."/>
            <person name="Forterre P."/>
        </authorList>
    </citation>
    <scope>NUCLEOTIDE SEQUENCE [LARGE SCALE GENOMIC DNA]</scope>
    <source>
        <strain evidence="8">GE5 / Orsay</strain>
    </source>
</reference>
<feature type="transmembrane region" description="Helical" evidence="6">
    <location>
        <begin position="62"/>
        <end position="85"/>
    </location>
</feature>
<dbReference type="GO" id="GO:0016020">
    <property type="term" value="C:membrane"/>
    <property type="evidence" value="ECO:0007669"/>
    <property type="project" value="UniProtKB-SubCell"/>
</dbReference>
<dbReference type="Proteomes" id="UP000000810">
    <property type="component" value="Chromosome"/>
</dbReference>
<comment type="subcellular location">
    <subcellularLocation>
        <location evidence="1">Membrane</location>
        <topology evidence="1">Multi-pass membrane protein</topology>
    </subcellularLocation>
</comment>
<dbReference type="InterPro" id="IPR002549">
    <property type="entry name" value="AI-2E-like"/>
</dbReference>
<dbReference type="PANTHER" id="PTHR21716">
    <property type="entry name" value="TRANSMEMBRANE PROTEIN"/>
    <property type="match status" value="1"/>
</dbReference>
<evidence type="ECO:0000256" key="3">
    <source>
        <dbReference type="ARBA" id="ARBA00022692"/>
    </source>
</evidence>
<feature type="transmembrane region" description="Helical" evidence="6">
    <location>
        <begin position="34"/>
        <end position="50"/>
    </location>
</feature>
<evidence type="ECO:0000256" key="5">
    <source>
        <dbReference type="ARBA" id="ARBA00023136"/>
    </source>
</evidence>
<dbReference type="Pfam" id="PF01594">
    <property type="entry name" value="AI-2E_transport"/>
    <property type="match status" value="1"/>
</dbReference>
<dbReference type="STRING" id="272844.PAB1962"/>
<gene>
    <name evidence="7" type="ORF">PAB1962</name>
</gene>
<feature type="transmembrane region" description="Helical" evidence="6">
    <location>
        <begin position="225"/>
        <end position="251"/>
    </location>
</feature>
<name>Q9V141_PYRAB</name>
<feature type="transmembrane region" description="Helical" evidence="6">
    <location>
        <begin position="289"/>
        <end position="322"/>
    </location>
</feature>
<accession>Q9V141</accession>
<feature type="transmembrane region" description="Helical" evidence="6">
    <location>
        <begin position="195"/>
        <end position="213"/>
    </location>
</feature>
<feature type="transmembrane region" description="Helical" evidence="6">
    <location>
        <begin position="136"/>
        <end position="155"/>
    </location>
</feature>
<dbReference type="KEGG" id="pab:PAB1962"/>
<keyword evidence="8" id="KW-1185">Reference proteome</keyword>
<dbReference type="eggNOG" id="arCOG02642">
    <property type="taxonomic scope" value="Archaea"/>
</dbReference>
<keyword evidence="3 6" id="KW-0812">Transmembrane</keyword>
<sequence>MGVVRLEKEKIVWIALIAIIIFLVWETLKELISPIVFGIAATYIAYPFHIKLSRKLGKKLSVLLLSALLAIFTILFFIGVTLWITDTLRNLYAYLNSFFSWLGSLNVPSFLSSIFDAMATSFPQKLRDILLQYTLSLPKLALQLIVFLAVFYATLSNSDFLAREIYELLPSSNRELGEKLIEKVRDTVDAILKTWLFFSIIKGMFLTIGFYLFEISNVAGSIAAGVLCVILELLPVVGGWIMWLAGAIILWKKSTLLALLFSIYGILTISPVPDYTLKSRFTKGRASVSSVVALVGIFGGLIAFGAVGIILGPIAIGLLLALIDAWKEIKLKQPSKARHSQDA</sequence>
<keyword evidence="5 6" id="KW-0472">Membrane</keyword>
<evidence type="ECO:0000256" key="1">
    <source>
        <dbReference type="ARBA" id="ARBA00004141"/>
    </source>
</evidence>
<organism evidence="7 8">
    <name type="scientific">Pyrococcus abyssi (strain GE5 / Orsay)</name>
    <dbReference type="NCBI Taxonomy" id="272844"/>
    <lineage>
        <taxon>Archaea</taxon>
        <taxon>Methanobacteriati</taxon>
        <taxon>Methanobacteriota</taxon>
        <taxon>Thermococci</taxon>
        <taxon>Thermococcales</taxon>
        <taxon>Thermococcaceae</taxon>
        <taxon>Pyrococcus</taxon>
    </lineage>
</organism>
<dbReference type="AlphaFoldDB" id="Q9V141"/>
<evidence type="ECO:0000256" key="6">
    <source>
        <dbReference type="SAM" id="Phobius"/>
    </source>
</evidence>
<keyword evidence="4 6" id="KW-1133">Transmembrane helix</keyword>
<dbReference type="PANTHER" id="PTHR21716:SF71">
    <property type="entry name" value="TRANSPORT PROTEIN MJ1177-RELATED"/>
    <property type="match status" value="1"/>
</dbReference>
<dbReference type="PATRIC" id="fig|272844.11.peg.626"/>
<dbReference type="PhylomeDB" id="Q9V141"/>
<feature type="transmembrane region" description="Helical" evidence="6">
    <location>
        <begin position="12"/>
        <end position="28"/>
    </location>
</feature>
<evidence type="ECO:0000313" key="7">
    <source>
        <dbReference type="EMBL" id="CAB49510.1"/>
    </source>
</evidence>
<feature type="transmembrane region" description="Helical" evidence="6">
    <location>
        <begin position="257"/>
        <end position="277"/>
    </location>
</feature>